<keyword evidence="6 7" id="KW-0472">Membrane</keyword>
<dbReference type="EMBL" id="JAEKNR010000229">
    <property type="protein sequence ID" value="MBJ7600929.1"/>
    <property type="molecule type" value="Genomic_DNA"/>
</dbReference>
<evidence type="ECO:0000313" key="9">
    <source>
        <dbReference type="EMBL" id="MBJ7600929.1"/>
    </source>
</evidence>
<dbReference type="PANTHER" id="PTHR42920">
    <property type="entry name" value="OS03G0707200 PROTEIN-RELATED"/>
    <property type="match status" value="1"/>
</dbReference>
<protein>
    <submittedName>
        <fullName evidence="9">DMT family transporter</fullName>
    </submittedName>
</protein>
<dbReference type="Gene3D" id="1.10.3730.20">
    <property type="match status" value="1"/>
</dbReference>
<comment type="subcellular location">
    <subcellularLocation>
        <location evidence="1">Cell membrane</location>
        <topology evidence="1">Multi-pass membrane protein</topology>
    </subcellularLocation>
</comment>
<reference evidence="9" key="1">
    <citation type="submission" date="2020-10" db="EMBL/GenBank/DDBJ databases">
        <title>Ca. Dormibacterota MAGs.</title>
        <authorList>
            <person name="Montgomery K."/>
        </authorList>
    </citation>
    <scope>NUCLEOTIDE SEQUENCE [LARGE SCALE GENOMIC DNA]</scope>
    <source>
        <strain evidence="9">SC8812_S17_10</strain>
    </source>
</reference>
<sequence length="144" mass="14546">MLGILAAAFYSIAVRRFGGKDPALTITAYQFLAAAVVLAALVAATWLTHGSGLPRASPGQLAAALASGVLGTAGAYLLFNVGIARVPAGRAVLVFNLVPIFGTAAAVLGLGERLRALEVVGGGLIVLSLFALTFAERAEVCGRP</sequence>
<evidence type="ECO:0000259" key="8">
    <source>
        <dbReference type="Pfam" id="PF00892"/>
    </source>
</evidence>
<evidence type="ECO:0000313" key="10">
    <source>
        <dbReference type="Proteomes" id="UP000612893"/>
    </source>
</evidence>
<feature type="transmembrane region" description="Helical" evidence="7">
    <location>
        <begin position="117"/>
        <end position="135"/>
    </location>
</feature>
<dbReference type="InterPro" id="IPR051258">
    <property type="entry name" value="Diverse_Substrate_Transporter"/>
</dbReference>
<organism evidence="9 10">
    <name type="scientific">Candidatus Nephthysia bennettiae</name>
    <dbReference type="NCBI Taxonomy" id="3127016"/>
    <lineage>
        <taxon>Bacteria</taxon>
        <taxon>Bacillati</taxon>
        <taxon>Candidatus Dormiibacterota</taxon>
        <taxon>Candidatus Dormibacteria</taxon>
        <taxon>Candidatus Dormibacterales</taxon>
        <taxon>Candidatus Dormibacteraceae</taxon>
        <taxon>Candidatus Nephthysia</taxon>
    </lineage>
</organism>
<dbReference type="AlphaFoldDB" id="A0A934K8Q1"/>
<dbReference type="PANTHER" id="PTHR42920:SF5">
    <property type="entry name" value="EAMA DOMAIN-CONTAINING PROTEIN"/>
    <property type="match status" value="1"/>
</dbReference>
<evidence type="ECO:0000256" key="1">
    <source>
        <dbReference type="ARBA" id="ARBA00004651"/>
    </source>
</evidence>
<dbReference type="InterPro" id="IPR000620">
    <property type="entry name" value="EamA_dom"/>
</dbReference>
<keyword evidence="4 7" id="KW-0812">Transmembrane</keyword>
<dbReference type="Proteomes" id="UP000612893">
    <property type="component" value="Unassembled WGS sequence"/>
</dbReference>
<accession>A0A934K8Q1</accession>
<feature type="transmembrane region" description="Helical" evidence="7">
    <location>
        <begin position="61"/>
        <end position="79"/>
    </location>
</feature>
<keyword evidence="5 7" id="KW-1133">Transmembrane helix</keyword>
<evidence type="ECO:0000256" key="2">
    <source>
        <dbReference type="ARBA" id="ARBA00007362"/>
    </source>
</evidence>
<comment type="similarity">
    <text evidence="2">Belongs to the EamA transporter family.</text>
</comment>
<feature type="transmembrane region" description="Helical" evidence="7">
    <location>
        <begin position="28"/>
        <end position="49"/>
    </location>
</feature>
<name>A0A934K8Q1_9BACT</name>
<dbReference type="GO" id="GO:0005886">
    <property type="term" value="C:plasma membrane"/>
    <property type="evidence" value="ECO:0007669"/>
    <property type="project" value="UniProtKB-SubCell"/>
</dbReference>
<evidence type="ECO:0000256" key="6">
    <source>
        <dbReference type="ARBA" id="ARBA00023136"/>
    </source>
</evidence>
<evidence type="ECO:0000256" key="3">
    <source>
        <dbReference type="ARBA" id="ARBA00022475"/>
    </source>
</evidence>
<feature type="domain" description="EamA" evidence="8">
    <location>
        <begin position="2"/>
        <end position="133"/>
    </location>
</feature>
<evidence type="ECO:0000256" key="4">
    <source>
        <dbReference type="ARBA" id="ARBA00022692"/>
    </source>
</evidence>
<keyword evidence="10" id="KW-1185">Reference proteome</keyword>
<dbReference type="InterPro" id="IPR037185">
    <property type="entry name" value="EmrE-like"/>
</dbReference>
<evidence type="ECO:0000256" key="5">
    <source>
        <dbReference type="ARBA" id="ARBA00022989"/>
    </source>
</evidence>
<dbReference type="Pfam" id="PF00892">
    <property type="entry name" value="EamA"/>
    <property type="match status" value="1"/>
</dbReference>
<proteinExistence type="inferred from homology"/>
<comment type="caution">
    <text evidence="9">The sequence shown here is derived from an EMBL/GenBank/DDBJ whole genome shotgun (WGS) entry which is preliminary data.</text>
</comment>
<feature type="transmembrane region" description="Helical" evidence="7">
    <location>
        <begin position="91"/>
        <end position="110"/>
    </location>
</feature>
<dbReference type="SUPFAM" id="SSF103481">
    <property type="entry name" value="Multidrug resistance efflux transporter EmrE"/>
    <property type="match status" value="1"/>
</dbReference>
<evidence type="ECO:0000256" key="7">
    <source>
        <dbReference type="SAM" id="Phobius"/>
    </source>
</evidence>
<keyword evidence="3" id="KW-1003">Cell membrane</keyword>
<gene>
    <name evidence="9" type="ORF">JF922_23030</name>
</gene>